<comment type="caution">
    <text evidence="2">The sequence shown here is derived from an EMBL/GenBank/DDBJ whole genome shotgun (WGS) entry which is preliminary data.</text>
</comment>
<proteinExistence type="predicted"/>
<reference evidence="2 3" key="1">
    <citation type="journal article" date="2018" name="New Phytol.">
        <title>Phylogenomics of Endogonaceae and evolution of mycorrhizas within Mucoromycota.</title>
        <authorList>
            <person name="Chang Y."/>
            <person name="Desiro A."/>
            <person name="Na H."/>
            <person name="Sandor L."/>
            <person name="Lipzen A."/>
            <person name="Clum A."/>
            <person name="Barry K."/>
            <person name="Grigoriev I.V."/>
            <person name="Martin F.M."/>
            <person name="Stajich J.E."/>
            <person name="Smith M.E."/>
            <person name="Bonito G."/>
            <person name="Spatafora J.W."/>
        </authorList>
    </citation>
    <scope>NUCLEOTIDE SEQUENCE [LARGE SCALE GENOMIC DNA]</scope>
    <source>
        <strain evidence="2 3">AD002</strain>
    </source>
</reference>
<protein>
    <submittedName>
        <fullName evidence="2">Uncharacterized protein</fullName>
    </submittedName>
</protein>
<gene>
    <name evidence="2" type="ORF">BC938DRAFT_475872</name>
</gene>
<feature type="compositionally biased region" description="Polar residues" evidence="1">
    <location>
        <begin position="156"/>
        <end position="173"/>
    </location>
</feature>
<accession>A0A433R0M0</accession>
<dbReference type="Proteomes" id="UP000274822">
    <property type="component" value="Unassembled WGS sequence"/>
</dbReference>
<name>A0A433R0M0_9FUNG</name>
<sequence length="568" mass="63629">MWLSGFEIHLYPATGAQSPNFGSSHTEHSFREGRSNRRPAFDLLRVPAICTRQTDFEEIQTSDFMDDNQYSVRVAPQNNANSDSQMILKGIPTDVTHANILGVVKMASGEENITVSIGRDNTAIVDGLSADTHRFLISQGVMMVAGHCVKVAKAPSSPSDIYPSTTSADQQSRTNDHHQPGVVRAEAIETTSRPREAKLHSEHYRPMKVQCHDGSFCGQYMVEAHMDRYLHQFNTPCRDAPFACTRTDVNHAAKFSHVCKYGAECCELTDSNHMRNFIHIFRTHCSDGANCTLLLNEEHLDLFSHAEIADIRSPCQYKQECPNRTQSQHVAEYTHPSDGPPISSYDDTCQDINFLGNARKIIKATDVYFKNKGQNFQVPEEVVEWVKRLRPAHRVRPKIFKSILAHHHVGSGRMCGAGCPREQMKPLIDLGDLLVKATRDLATNPEGIQYDVDKLMGTNKQVFSILGPHTEANNRPFMPTGKPKSDEAIEKFHKSKLHTSCSNWAKAAAADICAQIMEATGKTHISLNDVKSEWLKRESHFVFEAHLPSLIPFSFVDKIIIPKSTHTD</sequence>
<dbReference type="EMBL" id="RBNJ01000022">
    <property type="protein sequence ID" value="RUS35580.1"/>
    <property type="molecule type" value="Genomic_DNA"/>
</dbReference>
<dbReference type="AlphaFoldDB" id="A0A433R0M0"/>
<evidence type="ECO:0000256" key="1">
    <source>
        <dbReference type="SAM" id="MobiDB-lite"/>
    </source>
</evidence>
<evidence type="ECO:0000313" key="2">
    <source>
        <dbReference type="EMBL" id="RUS35580.1"/>
    </source>
</evidence>
<feature type="region of interest" description="Disordered" evidence="1">
    <location>
        <begin position="155"/>
        <end position="180"/>
    </location>
</feature>
<evidence type="ECO:0000313" key="3">
    <source>
        <dbReference type="Proteomes" id="UP000274822"/>
    </source>
</evidence>
<organism evidence="2 3">
    <name type="scientific">Jimgerdemannia flammicorona</name>
    <dbReference type="NCBI Taxonomy" id="994334"/>
    <lineage>
        <taxon>Eukaryota</taxon>
        <taxon>Fungi</taxon>
        <taxon>Fungi incertae sedis</taxon>
        <taxon>Mucoromycota</taxon>
        <taxon>Mucoromycotina</taxon>
        <taxon>Endogonomycetes</taxon>
        <taxon>Endogonales</taxon>
        <taxon>Endogonaceae</taxon>
        <taxon>Jimgerdemannia</taxon>
    </lineage>
</organism>
<keyword evidence="3" id="KW-1185">Reference proteome</keyword>